<keyword evidence="1" id="KW-0808">Transferase</keyword>
<dbReference type="PANTHER" id="PTHR43420:SF12">
    <property type="entry name" value="N-ACETYLTRANSFERASE DOMAIN-CONTAINING PROTEIN"/>
    <property type="match status" value="1"/>
</dbReference>
<protein>
    <submittedName>
        <fullName evidence="4">GNAT family N-acetyltransferase</fullName>
    </submittedName>
</protein>
<dbReference type="Proteomes" id="UP000786183">
    <property type="component" value="Unassembled WGS sequence"/>
</dbReference>
<reference evidence="4 5" key="1">
    <citation type="submission" date="2020-07" db="EMBL/GenBank/DDBJ databases">
        <title>Transfer of Campylobacter canadensis to the novel genus Avispirillum gen. nov., that also includes two novel species recovered from migratory waterfowl: Avispirillum anseris sp. nov. and Avispirillum brantae sp. nov.</title>
        <authorList>
            <person name="Miller W.G."/>
            <person name="Chapman M.H."/>
            <person name="Yee E."/>
            <person name="Inglis G.D."/>
        </authorList>
    </citation>
    <scope>NUCLEOTIDE SEQUENCE [LARGE SCALE GENOMIC DNA]</scope>
    <source>
        <strain evidence="4 5">L283</strain>
    </source>
</reference>
<proteinExistence type="predicted"/>
<dbReference type="Pfam" id="PF00583">
    <property type="entry name" value="Acetyltransf_1"/>
    <property type="match status" value="1"/>
</dbReference>
<dbReference type="InterPro" id="IPR016181">
    <property type="entry name" value="Acyl_CoA_acyltransferase"/>
</dbReference>
<accession>A0ABS7WTD2</accession>
<dbReference type="PANTHER" id="PTHR43420">
    <property type="entry name" value="ACETYLTRANSFERASE"/>
    <property type="match status" value="1"/>
</dbReference>
<dbReference type="EMBL" id="JACGBB010000026">
    <property type="protein sequence ID" value="MBZ7988036.1"/>
    <property type="molecule type" value="Genomic_DNA"/>
</dbReference>
<keyword evidence="5" id="KW-1185">Reference proteome</keyword>
<dbReference type="InterPro" id="IPR000182">
    <property type="entry name" value="GNAT_dom"/>
</dbReference>
<gene>
    <name evidence="4" type="ORF">AVCANL283_08020</name>
</gene>
<dbReference type="InterPro" id="IPR050680">
    <property type="entry name" value="YpeA/RimI_acetyltransf"/>
</dbReference>
<evidence type="ECO:0000259" key="3">
    <source>
        <dbReference type="PROSITE" id="PS51186"/>
    </source>
</evidence>
<evidence type="ECO:0000256" key="1">
    <source>
        <dbReference type="ARBA" id="ARBA00022679"/>
    </source>
</evidence>
<name>A0ABS7WTD2_9BACT</name>
<feature type="domain" description="N-acetyltransferase" evidence="3">
    <location>
        <begin position="12"/>
        <end position="179"/>
    </location>
</feature>
<keyword evidence="2" id="KW-0012">Acyltransferase</keyword>
<evidence type="ECO:0000256" key="2">
    <source>
        <dbReference type="ARBA" id="ARBA00023315"/>
    </source>
</evidence>
<dbReference type="RefSeq" id="WP_172231109.1">
    <property type="nucleotide sequence ID" value="NZ_CP035946.1"/>
</dbReference>
<comment type="caution">
    <text evidence="4">The sequence shown here is derived from an EMBL/GenBank/DDBJ whole genome shotgun (WGS) entry which is preliminary data.</text>
</comment>
<organism evidence="4 5">
    <name type="scientific">Campylobacter canadensis</name>
    <dbReference type="NCBI Taxonomy" id="449520"/>
    <lineage>
        <taxon>Bacteria</taxon>
        <taxon>Pseudomonadati</taxon>
        <taxon>Campylobacterota</taxon>
        <taxon>Epsilonproteobacteria</taxon>
        <taxon>Campylobacterales</taxon>
        <taxon>Campylobacteraceae</taxon>
        <taxon>Campylobacter</taxon>
    </lineage>
</organism>
<evidence type="ECO:0000313" key="4">
    <source>
        <dbReference type="EMBL" id="MBZ7988036.1"/>
    </source>
</evidence>
<sequence length="179" mass="20558">MIRKARKEDVKIVISLLALAMNEFILNLSAADNESEALELLSDFFLKKNNRLSYENIFVYEEENQILAALCLYDGAKADFLDKALNENAKKRKKAAILKECENDYYIDSIGVCPSARGKGIATKLILYAYNLAKKDNKKLSLIVEENNHKAKKLYENLGFVFNKYKEFHGHKYLYMVKG</sequence>
<dbReference type="PROSITE" id="PS51186">
    <property type="entry name" value="GNAT"/>
    <property type="match status" value="1"/>
</dbReference>
<dbReference type="SUPFAM" id="SSF55729">
    <property type="entry name" value="Acyl-CoA N-acyltransferases (Nat)"/>
    <property type="match status" value="1"/>
</dbReference>
<dbReference type="Gene3D" id="3.40.630.30">
    <property type="match status" value="1"/>
</dbReference>
<dbReference type="CDD" id="cd04301">
    <property type="entry name" value="NAT_SF"/>
    <property type="match status" value="1"/>
</dbReference>
<evidence type="ECO:0000313" key="5">
    <source>
        <dbReference type="Proteomes" id="UP000786183"/>
    </source>
</evidence>